<organism evidence="2">
    <name type="scientific">Salvia splendens</name>
    <name type="common">Scarlet sage</name>
    <dbReference type="NCBI Taxonomy" id="180675"/>
    <lineage>
        <taxon>Eukaryota</taxon>
        <taxon>Viridiplantae</taxon>
        <taxon>Streptophyta</taxon>
        <taxon>Embryophyta</taxon>
        <taxon>Tracheophyta</taxon>
        <taxon>Spermatophyta</taxon>
        <taxon>Magnoliopsida</taxon>
        <taxon>eudicotyledons</taxon>
        <taxon>Gunneridae</taxon>
        <taxon>Pentapetalae</taxon>
        <taxon>asterids</taxon>
        <taxon>lamiids</taxon>
        <taxon>Lamiales</taxon>
        <taxon>Lamiaceae</taxon>
        <taxon>Nepetoideae</taxon>
        <taxon>Mentheae</taxon>
        <taxon>Salviinae</taxon>
        <taxon>Salvia</taxon>
        <taxon>Salvia subgen. Calosphace</taxon>
        <taxon>core Calosphace</taxon>
    </lineage>
</organism>
<dbReference type="AlphaFoldDB" id="A0A8X9A7P8"/>
<reference evidence="2" key="1">
    <citation type="submission" date="2018-01" db="EMBL/GenBank/DDBJ databases">
        <authorList>
            <person name="Mao J.F."/>
        </authorList>
    </citation>
    <scope>NUCLEOTIDE SEQUENCE</scope>
    <source>
        <strain evidence="2">Huo1</strain>
        <tissue evidence="2">Leaf</tissue>
    </source>
</reference>
<evidence type="ECO:0000259" key="1">
    <source>
        <dbReference type="Pfam" id="PF11961"/>
    </source>
</evidence>
<dbReference type="GO" id="GO:0045927">
    <property type="term" value="P:positive regulation of growth"/>
    <property type="evidence" value="ECO:0007669"/>
    <property type="project" value="InterPro"/>
</dbReference>
<protein>
    <recommendedName>
        <fullName evidence="1">DUF3475 domain-containing protein</fullName>
    </recommendedName>
</protein>
<evidence type="ECO:0000313" key="3">
    <source>
        <dbReference type="Proteomes" id="UP000298416"/>
    </source>
</evidence>
<proteinExistence type="predicted"/>
<dbReference type="Pfam" id="PF11961">
    <property type="entry name" value="DUF3475"/>
    <property type="match status" value="1"/>
</dbReference>
<evidence type="ECO:0000313" key="2">
    <source>
        <dbReference type="EMBL" id="KAG6430631.1"/>
    </source>
</evidence>
<gene>
    <name evidence="2" type="ORF">SASPL_108703</name>
</gene>
<keyword evidence="3" id="KW-1185">Reference proteome</keyword>
<reference evidence="2" key="2">
    <citation type="submission" date="2020-08" db="EMBL/GenBank/DDBJ databases">
        <title>Plant Genome Project.</title>
        <authorList>
            <person name="Zhang R.-G."/>
        </authorList>
    </citation>
    <scope>NUCLEOTIDE SEQUENCE</scope>
    <source>
        <strain evidence="2">Huo1</strain>
        <tissue evidence="2">Leaf</tissue>
    </source>
</reference>
<dbReference type="Proteomes" id="UP000298416">
    <property type="component" value="Unassembled WGS sequence"/>
</dbReference>
<accession>A0A8X9A7P8</accession>
<dbReference type="PANTHER" id="PTHR31371:SF13">
    <property type="entry name" value="OS05G0457600 PROTEIN"/>
    <property type="match status" value="1"/>
</dbReference>
<sequence>MVGFKHKGWLPDIASSKRDHRRCTDASKKKAPRLRILAFETDKSISRLISLYKSISDYEISRLKNRVIKSKGISYLTSTDEEFLLSLACGERTDDLDRAVAVVARLGKNFGDPWLSQFDLVYADLKLGVMDYGKLE</sequence>
<dbReference type="EMBL" id="PNBA02000003">
    <property type="protein sequence ID" value="KAG6430631.1"/>
    <property type="molecule type" value="Genomic_DNA"/>
</dbReference>
<name>A0A8X9A7P8_SALSN</name>
<dbReference type="PANTHER" id="PTHR31371">
    <property type="entry name" value="BNAC09G50660D PROTEIN"/>
    <property type="match status" value="1"/>
</dbReference>
<comment type="caution">
    <text evidence="2">The sequence shown here is derived from an EMBL/GenBank/DDBJ whole genome shotgun (WGS) entry which is preliminary data.</text>
</comment>
<feature type="domain" description="DUF3475" evidence="1">
    <location>
        <begin position="36"/>
        <end position="91"/>
    </location>
</feature>
<dbReference type="InterPro" id="IPR021864">
    <property type="entry name" value="DUF3475"/>
</dbReference>